<gene>
    <name evidence="1" type="ORF">E0946_04795</name>
</gene>
<evidence type="ECO:0000313" key="2">
    <source>
        <dbReference type="Proteomes" id="UP000294588"/>
    </source>
</evidence>
<reference evidence="1" key="1">
    <citation type="submission" date="2019-03" db="EMBL/GenBank/DDBJ databases">
        <title>Candidatus Syntrophosphaera thermopropionivorans: a novel player in syntrophic propionate oxidation during anaerobic digestion.</title>
        <authorList>
            <person name="Dyksma S."/>
        </authorList>
    </citation>
    <scope>NUCLEOTIDE SEQUENCE</scope>
    <source>
        <strain evidence="1">W5</strain>
    </source>
</reference>
<accession>A0AC61QIV6</accession>
<dbReference type="EMBL" id="SMOG01000013">
    <property type="protein sequence ID" value="TDF72895.1"/>
    <property type="molecule type" value="Genomic_DNA"/>
</dbReference>
<name>A0AC61QIV6_9BACT</name>
<comment type="caution">
    <text evidence="1">The sequence shown here is derived from an EMBL/GenBank/DDBJ whole genome shotgun (WGS) entry which is preliminary data.</text>
</comment>
<evidence type="ECO:0000313" key="1">
    <source>
        <dbReference type="EMBL" id="TDF72895.1"/>
    </source>
</evidence>
<dbReference type="Proteomes" id="UP000294588">
    <property type="component" value="Unassembled WGS sequence"/>
</dbReference>
<organism evidence="1 2">
    <name type="scientific">Candidatus Syntrophosphaera thermopropionivorans</name>
    <dbReference type="NCBI Taxonomy" id="2593015"/>
    <lineage>
        <taxon>Bacteria</taxon>
        <taxon>Pseudomonadati</taxon>
        <taxon>Candidatus Cloacimonadota</taxon>
        <taxon>Candidatus Cloacimonadia</taxon>
        <taxon>Candidatus Cloacimonadales</taxon>
        <taxon>Candidatus Cloacimonadaceae</taxon>
        <taxon>Candidatus Syntrophosphaera</taxon>
    </lineage>
</organism>
<proteinExistence type="predicted"/>
<sequence>MYVLVAISVVIIAIVIEKYYQIHKVRKANEKLSFYLAQQDKPENIRAILRIHGQSSPLGLMLDKLYNADTDDIKLIQESMEAVGNRELHNLEKGMDWLSTLSTIAPLVGFLGTVIGMVQVFMNIQGQGQNTVDISTLAGGIWVALLTTVGGLVVGIPSIIFYNNLVQKLDDLAKDMQHEVMEHEIRYRKMLEKA</sequence>
<keyword evidence="2" id="KW-1185">Reference proteome</keyword>
<protein>
    <submittedName>
        <fullName evidence="1">MotA/TolQ/ExbB proton channel family protein</fullName>
    </submittedName>
</protein>